<evidence type="ECO:0000313" key="9">
    <source>
        <dbReference type="Proteomes" id="UP000534783"/>
    </source>
</evidence>
<evidence type="ECO:0000259" key="7">
    <source>
        <dbReference type="Pfam" id="PF14522"/>
    </source>
</evidence>
<evidence type="ECO:0000256" key="2">
    <source>
        <dbReference type="ARBA" id="ARBA00022617"/>
    </source>
</evidence>
<keyword evidence="5" id="KW-0408">Iron</keyword>
<dbReference type="RefSeq" id="WP_168058990.1">
    <property type="nucleotide sequence ID" value="NZ_VTOW01000001.1"/>
</dbReference>
<name>A0A7X6DP62_9BACT</name>
<dbReference type="CDD" id="cd08168">
    <property type="entry name" value="Cytochrom_C3"/>
    <property type="match status" value="1"/>
</dbReference>
<dbReference type="InterPro" id="IPR036280">
    <property type="entry name" value="Multihaem_cyt_sf"/>
</dbReference>
<dbReference type="EMBL" id="VTOW01000001">
    <property type="protein sequence ID" value="NKE70755.1"/>
    <property type="molecule type" value="Genomic_DNA"/>
</dbReference>
<keyword evidence="2" id="KW-0349">Heme</keyword>
<reference evidence="8 9" key="1">
    <citation type="journal article" date="2020" name="Nature">
        <title>Bacterial chemolithoautotrophy via manganese oxidation.</title>
        <authorList>
            <person name="Yu H."/>
            <person name="Leadbetter J.R."/>
        </authorList>
    </citation>
    <scope>NUCLEOTIDE SEQUENCE [LARGE SCALE GENOMIC DNA]</scope>
    <source>
        <strain evidence="8 9">Mn-1</strain>
    </source>
</reference>
<proteinExistence type="predicted"/>
<evidence type="ECO:0000259" key="6">
    <source>
        <dbReference type="Pfam" id="PF02085"/>
    </source>
</evidence>
<evidence type="ECO:0000256" key="1">
    <source>
        <dbReference type="ARBA" id="ARBA00022448"/>
    </source>
</evidence>
<dbReference type="InterPro" id="IPR020942">
    <property type="entry name" value="Cyt_c_III_dom"/>
</dbReference>
<dbReference type="Proteomes" id="UP000534783">
    <property type="component" value="Unassembled WGS sequence"/>
</dbReference>
<dbReference type="AlphaFoldDB" id="A0A7X6DP62"/>
<keyword evidence="4" id="KW-0249">Electron transport</keyword>
<keyword evidence="1" id="KW-0813">Transport</keyword>
<dbReference type="PANTHER" id="PTHR39425">
    <property type="entry name" value="LIPOPROTEIN CYTOCHROME C"/>
    <property type="match status" value="1"/>
</dbReference>
<keyword evidence="9" id="KW-1185">Reference proteome</keyword>
<dbReference type="Pfam" id="PF02085">
    <property type="entry name" value="Cytochrom_CIII"/>
    <property type="match status" value="1"/>
</dbReference>
<evidence type="ECO:0000256" key="3">
    <source>
        <dbReference type="ARBA" id="ARBA00022723"/>
    </source>
</evidence>
<dbReference type="PANTHER" id="PTHR39425:SF1">
    <property type="entry name" value="CYTOCHROME C7-LIKE DOMAIN-CONTAINING PROTEIN"/>
    <property type="match status" value="1"/>
</dbReference>
<organism evidence="8 9">
    <name type="scientific">Candidatus Manganitrophus noduliformans</name>
    <dbReference type="NCBI Taxonomy" id="2606439"/>
    <lineage>
        <taxon>Bacteria</taxon>
        <taxon>Pseudomonadati</taxon>
        <taxon>Nitrospirota</taxon>
        <taxon>Nitrospiria</taxon>
        <taxon>Candidatus Troglogloeales</taxon>
        <taxon>Candidatus Manganitrophaceae</taxon>
        <taxon>Candidatus Manganitrophus</taxon>
    </lineage>
</organism>
<feature type="domain" description="Class III cytochrome C" evidence="6">
    <location>
        <begin position="34"/>
        <end position="92"/>
    </location>
</feature>
<comment type="caution">
    <text evidence="8">The sequence shown here is derived from an EMBL/GenBank/DDBJ whole genome shotgun (WGS) entry which is preliminary data.</text>
</comment>
<dbReference type="GO" id="GO:0009055">
    <property type="term" value="F:electron transfer activity"/>
    <property type="evidence" value="ECO:0007669"/>
    <property type="project" value="InterPro"/>
</dbReference>
<dbReference type="Pfam" id="PF14522">
    <property type="entry name" value="Cytochrome_C7"/>
    <property type="match status" value="1"/>
</dbReference>
<feature type="domain" description="Cytochrome c7-like" evidence="7">
    <location>
        <begin position="114"/>
        <end position="169"/>
    </location>
</feature>
<evidence type="ECO:0000256" key="5">
    <source>
        <dbReference type="ARBA" id="ARBA00023004"/>
    </source>
</evidence>
<accession>A0A7X6DP62</accession>
<dbReference type="GO" id="GO:0020037">
    <property type="term" value="F:heme binding"/>
    <property type="evidence" value="ECO:0007669"/>
    <property type="project" value="InterPro"/>
</dbReference>
<gene>
    <name evidence="8" type="ORF">MNODULE_08390</name>
</gene>
<keyword evidence="3" id="KW-0479">Metal-binding</keyword>
<dbReference type="SUPFAM" id="SSF48695">
    <property type="entry name" value="Multiheme cytochromes"/>
    <property type="match status" value="1"/>
</dbReference>
<dbReference type="InterPro" id="IPR029467">
    <property type="entry name" value="Cyt_c7-like"/>
</dbReference>
<evidence type="ECO:0000256" key="4">
    <source>
        <dbReference type="ARBA" id="ARBA00022982"/>
    </source>
</evidence>
<sequence length="170" mass="19421">MRKWVGVLLALLVIGVAIIWGALYAQSTADFMGHDRQPIAFSHQRHAGELQIDCLFCHRGARISPVASVPSVYLCMTCHRSLKEQTPETEKLLAYWNDKEPIPWVRLQRLPDFVQFTHEMHLDAGFQCADCHGEVERMSQTPRAATFEMGWCIDCHERNGASLDCFTCHY</sequence>
<dbReference type="GO" id="GO:0046872">
    <property type="term" value="F:metal ion binding"/>
    <property type="evidence" value="ECO:0007669"/>
    <property type="project" value="UniProtKB-KW"/>
</dbReference>
<dbReference type="Gene3D" id="3.90.10.10">
    <property type="entry name" value="Cytochrome C3"/>
    <property type="match status" value="2"/>
</dbReference>
<protein>
    <submittedName>
        <fullName evidence="8">Cytochrome c3 family protein</fullName>
    </submittedName>
</protein>
<evidence type="ECO:0000313" key="8">
    <source>
        <dbReference type="EMBL" id="NKE70755.1"/>
    </source>
</evidence>